<accession>A0ABM7PHJ1</accession>
<protein>
    <submittedName>
        <fullName evidence="1">Uncharacterized protein</fullName>
    </submittedName>
</protein>
<sequence>MNRPILAIALSLTILMICPSFSMAFYTRGTITRDISYDRLAISKPPSNAETYHPVASGVLINKTRQKIVLSAELSFCNVFGEPLGTTTVYCTIPPMKKTSFKEYLSRNTPAGIKDAHHVEWTVISLRKK</sequence>
<proteinExistence type="predicted"/>
<dbReference type="Proteomes" id="UP001320148">
    <property type="component" value="Chromosome"/>
</dbReference>
<name>A0ABM7PHJ1_9BACT</name>
<keyword evidence="2" id="KW-1185">Reference proteome</keyword>
<dbReference type="RefSeq" id="WP_236888475.1">
    <property type="nucleotide sequence ID" value="NZ_AP024488.1"/>
</dbReference>
<gene>
    <name evidence="1" type="ORF">DSLASN_26790</name>
</gene>
<organism evidence="1 2">
    <name type="scientific">Desulfoluna limicola</name>
    <dbReference type="NCBI Taxonomy" id="2810562"/>
    <lineage>
        <taxon>Bacteria</taxon>
        <taxon>Pseudomonadati</taxon>
        <taxon>Thermodesulfobacteriota</taxon>
        <taxon>Desulfobacteria</taxon>
        <taxon>Desulfobacterales</taxon>
        <taxon>Desulfolunaceae</taxon>
        <taxon>Desulfoluna</taxon>
    </lineage>
</organism>
<evidence type="ECO:0000313" key="2">
    <source>
        <dbReference type="Proteomes" id="UP001320148"/>
    </source>
</evidence>
<reference evidence="1 2" key="1">
    <citation type="submission" date="2021-02" db="EMBL/GenBank/DDBJ databases">
        <title>Complete genome of Desulfoluna sp. strain ASN36.</title>
        <authorList>
            <person name="Takahashi A."/>
            <person name="Kojima H."/>
            <person name="Fukui M."/>
        </authorList>
    </citation>
    <scope>NUCLEOTIDE SEQUENCE [LARGE SCALE GENOMIC DNA]</scope>
    <source>
        <strain evidence="1 2">ASN36</strain>
    </source>
</reference>
<dbReference type="EMBL" id="AP024488">
    <property type="protein sequence ID" value="BCS97047.1"/>
    <property type="molecule type" value="Genomic_DNA"/>
</dbReference>
<evidence type="ECO:0000313" key="1">
    <source>
        <dbReference type="EMBL" id="BCS97047.1"/>
    </source>
</evidence>